<name>A0A1M6AW87_9CLOT</name>
<dbReference type="GO" id="GO:0005576">
    <property type="term" value="C:extracellular region"/>
    <property type="evidence" value="ECO:0007669"/>
    <property type="project" value="UniProtKB-SubCell"/>
</dbReference>
<evidence type="ECO:0000259" key="5">
    <source>
        <dbReference type="Pfam" id="PF00669"/>
    </source>
</evidence>
<keyword evidence="7" id="KW-0966">Cell projection</keyword>
<dbReference type="InterPro" id="IPR046358">
    <property type="entry name" value="Flagellin_C"/>
</dbReference>
<dbReference type="Gene3D" id="1.20.1330.10">
    <property type="entry name" value="f41 fragment of flagellin, N-terminal domain"/>
    <property type="match status" value="1"/>
</dbReference>
<keyword evidence="4" id="KW-0964">Secreted</keyword>
<evidence type="ECO:0000259" key="6">
    <source>
        <dbReference type="Pfam" id="PF00700"/>
    </source>
</evidence>
<dbReference type="OrthoDB" id="9796789at2"/>
<dbReference type="EMBL" id="FQZB01000003">
    <property type="protein sequence ID" value="SHI40707.1"/>
    <property type="molecule type" value="Genomic_DNA"/>
</dbReference>
<evidence type="ECO:0000256" key="3">
    <source>
        <dbReference type="ARBA" id="ARBA00023143"/>
    </source>
</evidence>
<dbReference type="Pfam" id="PF00700">
    <property type="entry name" value="Flagellin_C"/>
    <property type="match status" value="1"/>
</dbReference>
<keyword evidence="7" id="KW-0969">Cilium</keyword>
<dbReference type="STRING" id="1121302.SAMN02745163_00193"/>
<proteinExistence type="inferred from homology"/>
<organism evidence="7 8">
    <name type="scientific">Clostridium cavendishii DSM 21758</name>
    <dbReference type="NCBI Taxonomy" id="1121302"/>
    <lineage>
        <taxon>Bacteria</taxon>
        <taxon>Bacillati</taxon>
        <taxon>Bacillota</taxon>
        <taxon>Clostridia</taxon>
        <taxon>Eubacteriales</taxon>
        <taxon>Clostridiaceae</taxon>
        <taxon>Clostridium</taxon>
    </lineage>
</organism>
<dbReference type="AlphaFoldDB" id="A0A1M6AW87"/>
<comment type="subcellular location">
    <subcellularLocation>
        <location evidence="4">Secreted</location>
    </subcellularLocation>
    <subcellularLocation>
        <location evidence="4">Bacterial flagellum</location>
    </subcellularLocation>
</comment>
<dbReference type="SUPFAM" id="SSF64518">
    <property type="entry name" value="Phase 1 flagellin"/>
    <property type="match status" value="1"/>
</dbReference>
<comment type="similarity">
    <text evidence="1 4">Belongs to the bacterial flagellin family.</text>
</comment>
<sequence length="281" mass="30643">MRLYHNMMSMNLYKTYKDKLVEQSGALNRISTGSKINSAKDNPNKIGQSELMRMQIRGLQFAQRNLQDGSSMMQTVDGALGGVSDSLTRMKELVIASGNAAYTDEERSALAKEFEALKGTINDAAKNTEFNGVKLLDCKNPGESFDLSAGANVGEKITIPLNNITTDALKDENGNSLTDVDLLDSSKVGQNIKTIDDAIKNINNIRSKYGAIQGRLDSAAENAETTALTMQGADSRVRDADIATEMINFSKANILVEASTAMMAQSNKFPQDVLRILERMK</sequence>
<dbReference type="Proteomes" id="UP000184310">
    <property type="component" value="Unassembled WGS sequence"/>
</dbReference>
<evidence type="ECO:0000256" key="2">
    <source>
        <dbReference type="ARBA" id="ARBA00020110"/>
    </source>
</evidence>
<keyword evidence="8" id="KW-1185">Reference proteome</keyword>
<dbReference type="PRINTS" id="PR00207">
    <property type="entry name" value="FLAGELLIN"/>
</dbReference>
<evidence type="ECO:0000256" key="1">
    <source>
        <dbReference type="ARBA" id="ARBA00005709"/>
    </source>
</evidence>
<dbReference type="GO" id="GO:0005198">
    <property type="term" value="F:structural molecule activity"/>
    <property type="evidence" value="ECO:0007669"/>
    <property type="project" value="UniProtKB-UniRule"/>
</dbReference>
<dbReference type="PANTHER" id="PTHR42792:SF2">
    <property type="entry name" value="FLAGELLIN"/>
    <property type="match status" value="1"/>
</dbReference>
<dbReference type="RefSeq" id="WP_072984365.1">
    <property type="nucleotide sequence ID" value="NZ_FQZB01000003.1"/>
</dbReference>
<feature type="domain" description="Flagellin N-terminal" evidence="5">
    <location>
        <begin position="5"/>
        <end position="138"/>
    </location>
</feature>
<evidence type="ECO:0000313" key="8">
    <source>
        <dbReference type="Proteomes" id="UP000184310"/>
    </source>
</evidence>
<dbReference type="GO" id="GO:0009288">
    <property type="term" value="C:bacterial-type flagellum"/>
    <property type="evidence" value="ECO:0007669"/>
    <property type="project" value="UniProtKB-SubCell"/>
</dbReference>
<evidence type="ECO:0000256" key="4">
    <source>
        <dbReference type="RuleBase" id="RU362073"/>
    </source>
</evidence>
<feature type="domain" description="Flagellin C-terminal" evidence="6">
    <location>
        <begin position="192"/>
        <end position="277"/>
    </location>
</feature>
<protein>
    <recommendedName>
        <fullName evidence="2 4">Flagellin</fullName>
    </recommendedName>
</protein>
<keyword evidence="3 4" id="KW-0975">Bacterial flagellum</keyword>
<accession>A0A1M6AW87</accession>
<dbReference type="InterPro" id="IPR042187">
    <property type="entry name" value="Flagellin_C_sub2"/>
</dbReference>
<dbReference type="InterPro" id="IPR001492">
    <property type="entry name" value="Flagellin"/>
</dbReference>
<keyword evidence="7" id="KW-0282">Flagellum</keyword>
<reference evidence="7 8" key="1">
    <citation type="submission" date="2016-11" db="EMBL/GenBank/DDBJ databases">
        <authorList>
            <person name="Jaros S."/>
            <person name="Januszkiewicz K."/>
            <person name="Wedrychowicz H."/>
        </authorList>
    </citation>
    <scope>NUCLEOTIDE SEQUENCE [LARGE SCALE GENOMIC DNA]</scope>
    <source>
        <strain evidence="7 8">DSM 21758</strain>
    </source>
</reference>
<dbReference type="Pfam" id="PF00669">
    <property type="entry name" value="Flagellin_N"/>
    <property type="match status" value="1"/>
</dbReference>
<evidence type="ECO:0000313" key="7">
    <source>
        <dbReference type="EMBL" id="SHI40707.1"/>
    </source>
</evidence>
<dbReference type="Gene3D" id="6.10.10.10">
    <property type="entry name" value="Flagellar export chaperone, C-terminal domain"/>
    <property type="match status" value="1"/>
</dbReference>
<comment type="function">
    <text evidence="4">Flagellin is the subunit protein which polymerizes to form the filaments of bacterial flagella.</text>
</comment>
<gene>
    <name evidence="7" type="ORF">SAMN02745163_00193</name>
</gene>
<dbReference type="PANTHER" id="PTHR42792">
    <property type="entry name" value="FLAGELLIN"/>
    <property type="match status" value="1"/>
</dbReference>
<dbReference type="InterPro" id="IPR001029">
    <property type="entry name" value="Flagellin_N"/>
</dbReference>